<feature type="transmembrane region" description="Helical" evidence="14">
    <location>
        <begin position="147"/>
        <end position="164"/>
    </location>
</feature>
<dbReference type="GO" id="GO:0016887">
    <property type="term" value="F:ATP hydrolysis activity"/>
    <property type="evidence" value="ECO:0007669"/>
    <property type="project" value="InterPro"/>
</dbReference>
<dbReference type="SFLD" id="SFLDF00027">
    <property type="entry name" value="p-type_atpase"/>
    <property type="match status" value="1"/>
</dbReference>
<dbReference type="NCBIfam" id="TIGR01525">
    <property type="entry name" value="ATPase-IB_hvy"/>
    <property type="match status" value="1"/>
</dbReference>
<dbReference type="InterPro" id="IPR008250">
    <property type="entry name" value="ATPase_P-typ_transduc_dom_A_sf"/>
</dbReference>
<evidence type="ECO:0000256" key="10">
    <source>
        <dbReference type="ARBA" id="ARBA00022967"/>
    </source>
</evidence>
<keyword evidence="10" id="KW-1278">Translocase</keyword>
<dbReference type="FunFam" id="2.70.150.10:FF:000020">
    <property type="entry name" value="Copper-exporting P-type ATPase A"/>
    <property type="match status" value="1"/>
</dbReference>
<dbReference type="NCBIfam" id="TIGR01511">
    <property type="entry name" value="ATPase-IB1_Cu"/>
    <property type="match status" value="1"/>
</dbReference>
<feature type="transmembrane region" description="Helical" evidence="14">
    <location>
        <begin position="366"/>
        <end position="388"/>
    </location>
</feature>
<keyword evidence="16" id="KW-0378">Hydrolase</keyword>
<dbReference type="Pfam" id="PF00122">
    <property type="entry name" value="E1-E2_ATPase"/>
    <property type="match status" value="1"/>
</dbReference>
<dbReference type="GO" id="GO:0043682">
    <property type="term" value="F:P-type divalent copper transporter activity"/>
    <property type="evidence" value="ECO:0007669"/>
    <property type="project" value="TreeGrafter"/>
</dbReference>
<evidence type="ECO:0000256" key="1">
    <source>
        <dbReference type="ARBA" id="ARBA00004651"/>
    </source>
</evidence>
<dbReference type="GO" id="GO:0060003">
    <property type="term" value="P:copper ion export"/>
    <property type="evidence" value="ECO:0007669"/>
    <property type="project" value="UniProtKB-ARBA"/>
</dbReference>
<dbReference type="PANTHER" id="PTHR43520">
    <property type="entry name" value="ATP7, ISOFORM B"/>
    <property type="match status" value="1"/>
</dbReference>
<accession>A0A2X1UI32</accession>
<feature type="transmembrane region" description="Helical" evidence="14">
    <location>
        <begin position="394"/>
        <end position="417"/>
    </location>
</feature>
<dbReference type="FunFam" id="3.30.70.100:FF:000005">
    <property type="entry name" value="Copper-exporting P-type ATPase A"/>
    <property type="match status" value="1"/>
</dbReference>
<dbReference type="GO" id="GO:0140581">
    <property type="term" value="F:P-type monovalent copper transporter activity"/>
    <property type="evidence" value="ECO:0007669"/>
    <property type="project" value="UniProtKB-EC"/>
</dbReference>
<keyword evidence="8 14" id="KW-0547">Nucleotide-binding</keyword>
<reference evidence="16 17" key="1">
    <citation type="submission" date="2018-06" db="EMBL/GenBank/DDBJ databases">
        <authorList>
            <consortium name="Pathogen Informatics"/>
            <person name="Doyle S."/>
        </authorList>
    </citation>
    <scope>NUCLEOTIDE SEQUENCE [LARGE SCALE GENOMIC DNA]</scope>
    <source>
        <strain evidence="16 17">NCTC11009</strain>
    </source>
</reference>
<dbReference type="PROSITE" id="PS50846">
    <property type="entry name" value="HMA_2"/>
    <property type="match status" value="1"/>
</dbReference>
<keyword evidence="9 14" id="KW-0067">ATP-binding</keyword>
<sequence>MSNTHLSMTIEGMTCASCVARIERLVGRMEGVAAINVNLATERADIVLDATAPAEIDAIKAVIHKAGFSATVLTQSSMTGTESDARSPVDSSWVEQLAQRKDREEALLKRDLIVALLLSLPVFILEMGAHLIPAMQQWVDTRIGLQNSWYLQFLLTSLVLSFPGRRFYQIGIPALLRMGPDMNSLVAIGTLAAYGFSVVATFFPFVLPAASVHVYYESAAVIVTLILFGRYLEAKAKGRTSAAIQRLVGLQPKEARVLRNGEWQQIALAEVQLDDVLQVRPGERIAVDGILLEGQSFVDEAMISGEPIPVEKVPGSQLIGGTINQQGAFTFKASAVGEKTVLSQIISLVEQAQAAKLPIQSVVNRVTYFFVPAVILLAFITFVLWLVLGPQPALSYALVNAVAVLIIACPCAMGLATPTSIMVGTGRGAELGVLFRKGDALQSLKDAKVVAVDKTGTLTLGRPTMTALETAAGFQRSEVLALIAAVEQQSEHPIAHAIVAAAEAEGLSLPTLTQFEAISGMGVRAQVEGRSVAIGADRFMRSLGLDPSQFEATALRLANEAQSPMYAAIDGKLAAIIAVSDPIKESTPAAVQALHDLGLKVVMITGDKQQTAEAIAKRLGIDEVVAEVLPQDKLEQINALRKQYGAVAFVGDGINDAPALAEADVGIAIGTGTDVAMEAADVVLMSGSLNGVPNALALSQATIKNIHQNLFWAFVYNTALIPVAAGILYPFKGILLSPMFAAGAMALSSVFVLTNALRLKSFKAPL</sequence>
<proteinExistence type="inferred from homology"/>
<dbReference type="InterPro" id="IPR044492">
    <property type="entry name" value="P_typ_ATPase_HD_dom"/>
</dbReference>
<dbReference type="InterPro" id="IPR023299">
    <property type="entry name" value="ATPase_P-typ_cyto_dom_N"/>
</dbReference>
<evidence type="ECO:0000256" key="3">
    <source>
        <dbReference type="ARBA" id="ARBA00012517"/>
    </source>
</evidence>
<dbReference type="SUPFAM" id="SSF81653">
    <property type="entry name" value="Calcium ATPase, transduction domain A"/>
    <property type="match status" value="1"/>
</dbReference>
<evidence type="ECO:0000256" key="14">
    <source>
        <dbReference type="RuleBase" id="RU362081"/>
    </source>
</evidence>
<keyword evidence="13 14" id="KW-0472">Membrane</keyword>
<feature type="transmembrane region" description="Helical" evidence="14">
    <location>
        <begin position="213"/>
        <end position="232"/>
    </location>
</feature>
<evidence type="ECO:0000259" key="15">
    <source>
        <dbReference type="PROSITE" id="PS50846"/>
    </source>
</evidence>
<comment type="similarity">
    <text evidence="2 14">Belongs to the cation transport ATPase (P-type) (TC 3.A.3) family. Type IB subfamily.</text>
</comment>
<dbReference type="PROSITE" id="PS01047">
    <property type="entry name" value="HMA_1"/>
    <property type="match status" value="1"/>
</dbReference>
<dbReference type="Gene3D" id="2.70.150.10">
    <property type="entry name" value="Calcium-transporting ATPase, cytoplasmic transduction domain A"/>
    <property type="match status" value="1"/>
</dbReference>
<dbReference type="GO" id="GO:0005524">
    <property type="term" value="F:ATP binding"/>
    <property type="evidence" value="ECO:0007669"/>
    <property type="project" value="UniProtKB-UniRule"/>
</dbReference>
<dbReference type="GO" id="GO:0005507">
    <property type="term" value="F:copper ion binding"/>
    <property type="evidence" value="ECO:0007669"/>
    <property type="project" value="TreeGrafter"/>
</dbReference>
<dbReference type="InterPro" id="IPR017969">
    <property type="entry name" value="Heavy-metal-associated_CS"/>
</dbReference>
<dbReference type="SUPFAM" id="SSF56784">
    <property type="entry name" value="HAD-like"/>
    <property type="match status" value="1"/>
</dbReference>
<dbReference type="EMBL" id="UATH01000001">
    <property type="protein sequence ID" value="SPY06908.1"/>
    <property type="molecule type" value="Genomic_DNA"/>
</dbReference>
<dbReference type="InterPro" id="IPR059000">
    <property type="entry name" value="ATPase_P-type_domA"/>
</dbReference>
<evidence type="ECO:0000256" key="11">
    <source>
        <dbReference type="ARBA" id="ARBA00022989"/>
    </source>
</evidence>
<dbReference type="InterPro" id="IPR036163">
    <property type="entry name" value="HMA_dom_sf"/>
</dbReference>
<dbReference type="SFLD" id="SFLDG00002">
    <property type="entry name" value="C1.7:_P-type_atpase_like"/>
    <property type="match status" value="1"/>
</dbReference>
<dbReference type="SFLD" id="SFLDS00003">
    <property type="entry name" value="Haloacid_Dehalogenase"/>
    <property type="match status" value="1"/>
</dbReference>
<dbReference type="Pfam" id="PF00403">
    <property type="entry name" value="HMA"/>
    <property type="match status" value="1"/>
</dbReference>
<keyword evidence="4" id="KW-0813">Transport</keyword>
<evidence type="ECO:0000256" key="5">
    <source>
        <dbReference type="ARBA" id="ARBA00022475"/>
    </source>
</evidence>
<feature type="transmembrane region" description="Helical" evidence="14">
    <location>
        <begin position="735"/>
        <end position="757"/>
    </location>
</feature>
<evidence type="ECO:0000313" key="16">
    <source>
        <dbReference type="EMBL" id="SPY06908.1"/>
    </source>
</evidence>
<dbReference type="GO" id="GO:0005886">
    <property type="term" value="C:plasma membrane"/>
    <property type="evidence" value="ECO:0007669"/>
    <property type="project" value="UniProtKB-SubCell"/>
</dbReference>
<evidence type="ECO:0000256" key="9">
    <source>
        <dbReference type="ARBA" id="ARBA00022840"/>
    </source>
</evidence>
<feature type="transmembrane region" description="Helical" evidence="14">
    <location>
        <begin position="185"/>
        <end position="207"/>
    </location>
</feature>
<dbReference type="InterPro" id="IPR006121">
    <property type="entry name" value="HMA_dom"/>
</dbReference>
<keyword evidence="6 14" id="KW-0812">Transmembrane</keyword>
<keyword evidence="11 14" id="KW-1133">Transmembrane helix</keyword>
<dbReference type="EC" id="7.2.2.8" evidence="3"/>
<feature type="transmembrane region" description="Helical" evidence="14">
    <location>
        <begin position="710"/>
        <end position="729"/>
    </location>
</feature>
<evidence type="ECO:0000256" key="12">
    <source>
        <dbReference type="ARBA" id="ARBA00023065"/>
    </source>
</evidence>
<keyword evidence="7 14" id="KW-0479">Metal-binding</keyword>
<dbReference type="InterPro" id="IPR001757">
    <property type="entry name" value="P_typ_ATPase"/>
</dbReference>
<evidence type="ECO:0000256" key="8">
    <source>
        <dbReference type="ARBA" id="ARBA00022741"/>
    </source>
</evidence>
<dbReference type="InterPro" id="IPR027256">
    <property type="entry name" value="P-typ_ATPase_IB"/>
</dbReference>
<keyword evidence="5 14" id="KW-1003">Cell membrane</keyword>
<organism evidence="16 17">
    <name type="scientific">Oligella urethralis</name>
    <dbReference type="NCBI Taxonomy" id="90245"/>
    <lineage>
        <taxon>Bacteria</taxon>
        <taxon>Pseudomonadati</taxon>
        <taxon>Pseudomonadota</taxon>
        <taxon>Betaproteobacteria</taxon>
        <taxon>Burkholderiales</taxon>
        <taxon>Alcaligenaceae</taxon>
        <taxon>Oligella</taxon>
    </lineage>
</organism>
<gene>
    <name evidence="16" type="primary">actP_1</name>
    <name evidence="16" type="ORF">NCTC11009_00093</name>
</gene>
<dbReference type="GO" id="GO:0055070">
    <property type="term" value="P:copper ion homeostasis"/>
    <property type="evidence" value="ECO:0007669"/>
    <property type="project" value="TreeGrafter"/>
</dbReference>
<evidence type="ECO:0000256" key="4">
    <source>
        <dbReference type="ARBA" id="ARBA00022448"/>
    </source>
</evidence>
<dbReference type="PANTHER" id="PTHR43520:SF8">
    <property type="entry name" value="P-TYPE CU(+) TRANSPORTER"/>
    <property type="match status" value="1"/>
</dbReference>
<dbReference type="NCBIfam" id="TIGR01512">
    <property type="entry name" value="ATPase-IB2_Cd"/>
    <property type="match status" value="1"/>
</dbReference>
<dbReference type="PROSITE" id="PS00154">
    <property type="entry name" value="ATPASE_E1_E2"/>
    <property type="match status" value="1"/>
</dbReference>
<keyword evidence="12" id="KW-0406">Ion transport</keyword>
<protein>
    <recommendedName>
        <fullName evidence="3">P-type Cu(+) transporter</fullName>
        <ecNumber evidence="3">7.2.2.8</ecNumber>
    </recommendedName>
</protein>
<dbReference type="CDD" id="cd02094">
    <property type="entry name" value="P-type_ATPase_Cu-like"/>
    <property type="match status" value="1"/>
</dbReference>
<feature type="transmembrane region" description="Helical" evidence="14">
    <location>
        <begin position="112"/>
        <end position="135"/>
    </location>
</feature>
<dbReference type="PRINTS" id="PR00119">
    <property type="entry name" value="CATATPASE"/>
</dbReference>
<dbReference type="Pfam" id="PF00702">
    <property type="entry name" value="Hydrolase"/>
    <property type="match status" value="1"/>
</dbReference>
<dbReference type="PRINTS" id="PR00120">
    <property type="entry name" value="HATPASE"/>
</dbReference>
<dbReference type="InterPro" id="IPR023298">
    <property type="entry name" value="ATPase_P-typ_TM_dom_sf"/>
</dbReference>
<dbReference type="Gene3D" id="3.30.70.100">
    <property type="match status" value="1"/>
</dbReference>
<dbReference type="InterPro" id="IPR018303">
    <property type="entry name" value="ATPase_P-typ_P_site"/>
</dbReference>
<dbReference type="RefSeq" id="WP_113062137.1">
    <property type="nucleotide sequence ID" value="NZ_UATH01000001.1"/>
</dbReference>
<dbReference type="NCBIfam" id="TIGR01494">
    <property type="entry name" value="ATPase_P-type"/>
    <property type="match status" value="1"/>
</dbReference>
<feature type="domain" description="HMA" evidence="15">
    <location>
        <begin position="4"/>
        <end position="71"/>
    </location>
</feature>
<evidence type="ECO:0000256" key="2">
    <source>
        <dbReference type="ARBA" id="ARBA00006024"/>
    </source>
</evidence>
<evidence type="ECO:0000256" key="13">
    <source>
        <dbReference type="ARBA" id="ARBA00023136"/>
    </source>
</evidence>
<dbReference type="InterPro" id="IPR023214">
    <property type="entry name" value="HAD_sf"/>
</dbReference>
<evidence type="ECO:0000256" key="7">
    <source>
        <dbReference type="ARBA" id="ARBA00022723"/>
    </source>
</evidence>
<dbReference type="AlphaFoldDB" id="A0A2X1UI32"/>
<dbReference type="Gene3D" id="3.40.1110.10">
    <property type="entry name" value="Calcium-transporting ATPase, cytoplasmic domain N"/>
    <property type="match status" value="1"/>
</dbReference>
<dbReference type="InterPro" id="IPR036412">
    <property type="entry name" value="HAD-like_sf"/>
</dbReference>
<evidence type="ECO:0000256" key="6">
    <source>
        <dbReference type="ARBA" id="ARBA00022692"/>
    </source>
</evidence>
<dbReference type="CDD" id="cd00371">
    <property type="entry name" value="HMA"/>
    <property type="match status" value="1"/>
</dbReference>
<dbReference type="SUPFAM" id="SSF81665">
    <property type="entry name" value="Calcium ATPase, transmembrane domain M"/>
    <property type="match status" value="1"/>
</dbReference>
<dbReference type="SUPFAM" id="SSF55008">
    <property type="entry name" value="HMA, heavy metal-associated domain"/>
    <property type="match status" value="1"/>
</dbReference>
<dbReference type="Gene3D" id="3.40.50.1000">
    <property type="entry name" value="HAD superfamily/HAD-like"/>
    <property type="match status" value="1"/>
</dbReference>
<name>A0A2X1UI32_9BURK</name>
<dbReference type="Proteomes" id="UP000250242">
    <property type="component" value="Unassembled WGS sequence"/>
</dbReference>
<comment type="subcellular location">
    <subcellularLocation>
        <location evidence="1">Cell membrane</location>
        <topology evidence="1">Multi-pass membrane protein</topology>
    </subcellularLocation>
</comment>
<evidence type="ECO:0000313" key="17">
    <source>
        <dbReference type="Proteomes" id="UP000250242"/>
    </source>
</evidence>